<accession>A0A8S0PUM6</accession>
<protein>
    <recommendedName>
        <fullName evidence="3">Transcription initiation factor TFIID subunit 8</fullName>
    </recommendedName>
</protein>
<dbReference type="InterPro" id="IPR006565">
    <property type="entry name" value="BTP"/>
</dbReference>
<proteinExistence type="inferred from homology"/>
<gene>
    <name evidence="9" type="ORF">OLEA9_A087916</name>
</gene>
<reference evidence="9 10" key="1">
    <citation type="submission" date="2019-12" db="EMBL/GenBank/DDBJ databases">
        <authorList>
            <person name="Alioto T."/>
            <person name="Alioto T."/>
            <person name="Gomez Garrido J."/>
        </authorList>
    </citation>
    <scope>NUCLEOTIDE SEQUENCE [LARGE SCALE GENOMIC DNA]</scope>
</reference>
<dbReference type="Pfam" id="PF10406">
    <property type="entry name" value="TAF8_C"/>
    <property type="match status" value="1"/>
</dbReference>
<organism evidence="9 10">
    <name type="scientific">Olea europaea subsp. europaea</name>
    <dbReference type="NCBI Taxonomy" id="158383"/>
    <lineage>
        <taxon>Eukaryota</taxon>
        <taxon>Viridiplantae</taxon>
        <taxon>Streptophyta</taxon>
        <taxon>Embryophyta</taxon>
        <taxon>Tracheophyta</taxon>
        <taxon>Spermatophyta</taxon>
        <taxon>Magnoliopsida</taxon>
        <taxon>eudicotyledons</taxon>
        <taxon>Gunneridae</taxon>
        <taxon>Pentapetalae</taxon>
        <taxon>asterids</taxon>
        <taxon>lamiids</taxon>
        <taxon>Lamiales</taxon>
        <taxon>Oleaceae</taxon>
        <taxon>Oleeae</taxon>
        <taxon>Olea</taxon>
    </lineage>
</organism>
<evidence type="ECO:0000256" key="1">
    <source>
        <dbReference type="ARBA" id="ARBA00004123"/>
    </source>
</evidence>
<keyword evidence="10" id="KW-1185">Reference proteome</keyword>
<dbReference type="InterPro" id="IPR019473">
    <property type="entry name" value="TFIID_su8_C"/>
</dbReference>
<dbReference type="SMART" id="SM00576">
    <property type="entry name" value="BTP"/>
    <property type="match status" value="1"/>
</dbReference>
<feature type="domain" description="Bromodomain associated" evidence="8">
    <location>
        <begin position="23"/>
        <end position="99"/>
    </location>
</feature>
<dbReference type="AlphaFoldDB" id="A0A8S0PUM6"/>
<feature type="compositionally biased region" description="Basic and acidic residues" evidence="7">
    <location>
        <begin position="292"/>
        <end position="302"/>
    </location>
</feature>
<dbReference type="EMBL" id="CACTIH010000274">
    <property type="protein sequence ID" value="CAA2958574.1"/>
    <property type="molecule type" value="Genomic_DNA"/>
</dbReference>
<evidence type="ECO:0000313" key="9">
    <source>
        <dbReference type="EMBL" id="CAA2958574.1"/>
    </source>
</evidence>
<evidence type="ECO:0000256" key="5">
    <source>
        <dbReference type="ARBA" id="ARBA00023163"/>
    </source>
</evidence>
<evidence type="ECO:0000256" key="3">
    <source>
        <dbReference type="ARBA" id="ARBA00017307"/>
    </source>
</evidence>
<evidence type="ECO:0000256" key="4">
    <source>
        <dbReference type="ARBA" id="ARBA00023015"/>
    </source>
</evidence>
<feature type="region of interest" description="Disordered" evidence="7">
    <location>
        <begin position="292"/>
        <end position="311"/>
    </location>
</feature>
<dbReference type="Gene3D" id="1.10.20.10">
    <property type="entry name" value="Histone, subunit A"/>
    <property type="match status" value="1"/>
</dbReference>
<sequence>MSDGGKAESKIGKESTITRAGDDNFGRAISKIAVAQICENVGFESINESALDSLADLAIRYLLDLGKTAKFYSNLAGRTECNVFDIIQGLEDLGMSTGFSGASEVGFNCAISSGVVTEIRRYVESAEETTFAQPVPHFPVVREWRLIPSFLQMGETPGFKHIPEWLPAFPDPHTYIHSAMWNERVSDPRTDKIELARQHRKAERALLSLQQKLVCNGLSVASTSAEPDDGRNGLEVNDIKNQVLANPLEDGERDDSPVVLPGNFSGEAQMENHVSLLQTFAPAIEAMKDGLSDSRNDGEKSFLGKRPVIPPAKLSGEAQTEKHVSLLDTFAPAIEAMKDGLSDSGNYGMKSFPGKRPAVCLEFKGGKNVFGESLDLRIRNKTFRKTAPWFGREDEKDDKKRRIEFILRQSIENQQELT</sequence>
<comment type="caution">
    <text evidence="9">The sequence shown here is derived from an EMBL/GenBank/DDBJ whole genome shotgun (WGS) entry which is preliminary data.</text>
</comment>
<keyword evidence="4" id="KW-0805">Transcription regulation</keyword>
<dbReference type="Gramene" id="OE9A087916T1">
    <property type="protein sequence ID" value="OE9A087916C1"/>
    <property type="gene ID" value="OE9A087916"/>
</dbReference>
<evidence type="ECO:0000313" key="10">
    <source>
        <dbReference type="Proteomes" id="UP000594638"/>
    </source>
</evidence>
<dbReference type="SUPFAM" id="SSF47113">
    <property type="entry name" value="Histone-fold"/>
    <property type="match status" value="1"/>
</dbReference>
<evidence type="ECO:0000256" key="7">
    <source>
        <dbReference type="SAM" id="MobiDB-lite"/>
    </source>
</evidence>
<dbReference type="PANTHER" id="PTHR46338:SF1">
    <property type="entry name" value="TRANSCRIPTION INITIATION FACTOR TFIID SUBUNIT 8"/>
    <property type="match status" value="1"/>
</dbReference>
<dbReference type="GO" id="GO:0005669">
    <property type="term" value="C:transcription factor TFIID complex"/>
    <property type="evidence" value="ECO:0007669"/>
    <property type="project" value="InterPro"/>
</dbReference>
<keyword evidence="6" id="KW-0539">Nucleus</keyword>
<dbReference type="CDD" id="cd08049">
    <property type="entry name" value="TAF8"/>
    <property type="match status" value="1"/>
</dbReference>
<keyword evidence="5" id="KW-0804">Transcription</keyword>
<evidence type="ECO:0000259" key="8">
    <source>
        <dbReference type="SMART" id="SM00576"/>
    </source>
</evidence>
<dbReference type="GO" id="GO:0046982">
    <property type="term" value="F:protein heterodimerization activity"/>
    <property type="evidence" value="ECO:0007669"/>
    <property type="project" value="InterPro"/>
</dbReference>
<dbReference type="Proteomes" id="UP000594638">
    <property type="component" value="Unassembled WGS sequence"/>
</dbReference>
<dbReference type="InterPro" id="IPR009072">
    <property type="entry name" value="Histone-fold"/>
</dbReference>
<dbReference type="PANTHER" id="PTHR46338">
    <property type="entry name" value="TRANSCRIPTION INITIATION FACTOR TFIID SUBUNIT 8"/>
    <property type="match status" value="1"/>
</dbReference>
<dbReference type="InterPro" id="IPR037818">
    <property type="entry name" value="TAF8"/>
</dbReference>
<name>A0A8S0PUM6_OLEEU</name>
<evidence type="ECO:0000256" key="6">
    <source>
        <dbReference type="ARBA" id="ARBA00023242"/>
    </source>
</evidence>
<comment type="subcellular location">
    <subcellularLocation>
        <location evidence="1">Nucleus</location>
    </subcellularLocation>
</comment>
<dbReference type="Pfam" id="PF07524">
    <property type="entry name" value="Bromo_TP"/>
    <property type="match status" value="1"/>
</dbReference>
<evidence type="ECO:0000256" key="2">
    <source>
        <dbReference type="ARBA" id="ARBA00008767"/>
    </source>
</evidence>
<dbReference type="OrthoDB" id="436852at2759"/>
<comment type="similarity">
    <text evidence="2">Belongs to the TAF8 family.</text>
</comment>